<dbReference type="Proteomes" id="UP001459277">
    <property type="component" value="Unassembled WGS sequence"/>
</dbReference>
<proteinExistence type="predicted"/>
<dbReference type="Pfam" id="PF13966">
    <property type="entry name" value="zf-RVT"/>
    <property type="match status" value="1"/>
</dbReference>
<keyword evidence="3" id="KW-1185">Reference proteome</keyword>
<feature type="domain" description="Reverse transcriptase zinc-binding" evidence="1">
    <location>
        <begin position="154"/>
        <end position="204"/>
    </location>
</feature>
<sequence>MTHRVFKAKYFAECTFMEAQVGKKPSYMWRSLMAAKEIIEAGSRWLIGNGRKVHIWRDRWLPSPDSFRVISPQRHNSDVEMVAQLIDSEAGTWKAELLQEVFLPHEADIIQSIPISSQMPKDSNVWAWSKNGLFTVKSAYGVSLKLLRETSSTSAMGDCSDKTKAAKVWKTVWKLNCPNKIKHFLWRACKEILPTNYRLAVRKREVGLGLPRLNQPMRDFVDVVWAVMERKENTDWGLFAITAWHIWNNRNKFKHEGRYKEPRRIAKEVREFGLEFQETSLPRPCNIA</sequence>
<accession>A0AAW2DUJ9</accession>
<reference evidence="2 3" key="1">
    <citation type="submission" date="2024-01" db="EMBL/GenBank/DDBJ databases">
        <title>A telomere-to-telomere, gap-free genome of sweet tea (Lithocarpus litseifolius).</title>
        <authorList>
            <person name="Zhou J."/>
        </authorList>
    </citation>
    <scope>NUCLEOTIDE SEQUENCE [LARGE SCALE GENOMIC DNA]</scope>
    <source>
        <strain evidence="2">Zhou-2022a</strain>
        <tissue evidence="2">Leaf</tissue>
    </source>
</reference>
<evidence type="ECO:0000259" key="1">
    <source>
        <dbReference type="Pfam" id="PF13966"/>
    </source>
</evidence>
<dbReference type="InterPro" id="IPR026960">
    <property type="entry name" value="RVT-Znf"/>
</dbReference>
<name>A0AAW2DUJ9_9ROSI</name>
<evidence type="ECO:0000313" key="3">
    <source>
        <dbReference type="Proteomes" id="UP001459277"/>
    </source>
</evidence>
<organism evidence="2 3">
    <name type="scientific">Lithocarpus litseifolius</name>
    <dbReference type="NCBI Taxonomy" id="425828"/>
    <lineage>
        <taxon>Eukaryota</taxon>
        <taxon>Viridiplantae</taxon>
        <taxon>Streptophyta</taxon>
        <taxon>Embryophyta</taxon>
        <taxon>Tracheophyta</taxon>
        <taxon>Spermatophyta</taxon>
        <taxon>Magnoliopsida</taxon>
        <taxon>eudicotyledons</taxon>
        <taxon>Gunneridae</taxon>
        <taxon>Pentapetalae</taxon>
        <taxon>rosids</taxon>
        <taxon>fabids</taxon>
        <taxon>Fagales</taxon>
        <taxon>Fagaceae</taxon>
        <taxon>Lithocarpus</taxon>
    </lineage>
</organism>
<evidence type="ECO:0000313" key="2">
    <source>
        <dbReference type="EMBL" id="KAL0014096.1"/>
    </source>
</evidence>
<protein>
    <recommendedName>
        <fullName evidence="1">Reverse transcriptase zinc-binding domain-containing protein</fullName>
    </recommendedName>
</protein>
<comment type="caution">
    <text evidence="2">The sequence shown here is derived from an EMBL/GenBank/DDBJ whole genome shotgun (WGS) entry which is preliminary data.</text>
</comment>
<dbReference type="AlphaFoldDB" id="A0AAW2DUJ9"/>
<gene>
    <name evidence="2" type="ORF">SO802_001165</name>
</gene>
<dbReference type="EMBL" id="JAZDWU010000001">
    <property type="protein sequence ID" value="KAL0014096.1"/>
    <property type="molecule type" value="Genomic_DNA"/>
</dbReference>